<dbReference type="GO" id="GO:0016758">
    <property type="term" value="F:hexosyltransferase activity"/>
    <property type="evidence" value="ECO:0007669"/>
    <property type="project" value="InterPro"/>
</dbReference>
<evidence type="ECO:0000256" key="9">
    <source>
        <dbReference type="SAM" id="Phobius"/>
    </source>
</evidence>
<reference evidence="10" key="1">
    <citation type="submission" date="2020-11" db="EMBL/GenBank/DDBJ databases">
        <title>Sequencing the genomes of 1000 actinobacteria strains.</title>
        <authorList>
            <person name="Klenk H.-P."/>
        </authorList>
    </citation>
    <scope>NUCLEOTIDE SEQUENCE</scope>
    <source>
        <strain evidence="10">DSM 43175</strain>
    </source>
</reference>
<keyword evidence="11" id="KW-1185">Reference proteome</keyword>
<proteinExistence type="inferred from homology"/>
<feature type="transmembrane region" description="Helical" evidence="9">
    <location>
        <begin position="228"/>
        <end position="246"/>
    </location>
</feature>
<keyword evidence="10" id="KW-0328">Glycosyltransferase</keyword>
<evidence type="ECO:0000256" key="6">
    <source>
        <dbReference type="ARBA" id="ARBA00023136"/>
    </source>
</evidence>
<feature type="transmembrane region" description="Helical" evidence="9">
    <location>
        <begin position="150"/>
        <end position="169"/>
    </location>
</feature>
<evidence type="ECO:0000256" key="1">
    <source>
        <dbReference type="ARBA" id="ARBA00004651"/>
    </source>
</evidence>
<keyword evidence="6 9" id="KW-0472">Membrane</keyword>
<comment type="subcellular location">
    <subcellularLocation>
        <location evidence="1">Cell membrane</location>
        <topology evidence="1">Multi-pass membrane protein</topology>
    </subcellularLocation>
</comment>
<dbReference type="AlphaFoldDB" id="A0A931GM12"/>
<feature type="region of interest" description="Disordered" evidence="8">
    <location>
        <begin position="1"/>
        <end position="21"/>
    </location>
</feature>
<feature type="transmembrane region" description="Helical" evidence="9">
    <location>
        <begin position="119"/>
        <end position="138"/>
    </location>
</feature>
<evidence type="ECO:0000256" key="8">
    <source>
        <dbReference type="SAM" id="MobiDB-lite"/>
    </source>
</evidence>
<feature type="transmembrane region" description="Helical" evidence="9">
    <location>
        <begin position="289"/>
        <end position="306"/>
    </location>
</feature>
<name>A0A931GM12_9ACTN</name>
<comment type="similarity">
    <text evidence="7">Belongs to the glycosyltransferase 87 family.</text>
</comment>
<dbReference type="EC" id="2.4.1.-" evidence="10"/>
<dbReference type="RefSeq" id="WP_197014356.1">
    <property type="nucleotide sequence ID" value="NZ_BAABES010000033.1"/>
</dbReference>
<organism evidence="10 11">
    <name type="scientific">Actinomadura viridis</name>
    <dbReference type="NCBI Taxonomy" id="58110"/>
    <lineage>
        <taxon>Bacteria</taxon>
        <taxon>Bacillati</taxon>
        <taxon>Actinomycetota</taxon>
        <taxon>Actinomycetes</taxon>
        <taxon>Streptosporangiales</taxon>
        <taxon>Thermomonosporaceae</taxon>
        <taxon>Actinomadura</taxon>
    </lineage>
</organism>
<dbReference type="EMBL" id="JADOUA010000001">
    <property type="protein sequence ID" value="MBG6092132.1"/>
    <property type="molecule type" value="Genomic_DNA"/>
</dbReference>
<keyword evidence="4 9" id="KW-0812">Transmembrane</keyword>
<protein>
    <submittedName>
        <fullName evidence="10">Alpha-1,2-mannosyltransferase</fullName>
        <ecNumber evidence="10">2.4.1.-</ecNumber>
    </submittedName>
</protein>
<feature type="transmembrane region" description="Helical" evidence="9">
    <location>
        <begin position="423"/>
        <end position="440"/>
    </location>
</feature>
<keyword evidence="3 10" id="KW-0808">Transferase</keyword>
<dbReference type="GO" id="GO:0005886">
    <property type="term" value="C:plasma membrane"/>
    <property type="evidence" value="ECO:0007669"/>
    <property type="project" value="UniProtKB-SubCell"/>
</dbReference>
<evidence type="ECO:0000256" key="2">
    <source>
        <dbReference type="ARBA" id="ARBA00022475"/>
    </source>
</evidence>
<evidence type="ECO:0000256" key="5">
    <source>
        <dbReference type="ARBA" id="ARBA00022989"/>
    </source>
</evidence>
<feature type="transmembrane region" description="Helical" evidence="9">
    <location>
        <begin position="341"/>
        <end position="363"/>
    </location>
</feature>
<feature type="transmembrane region" description="Helical" evidence="9">
    <location>
        <begin position="200"/>
        <end position="221"/>
    </location>
</feature>
<keyword evidence="5 9" id="KW-1133">Transmembrane helix</keyword>
<accession>A0A931GM12</accession>
<comment type="caution">
    <text evidence="10">The sequence shown here is derived from an EMBL/GenBank/DDBJ whole genome shotgun (WGS) entry which is preliminary data.</text>
</comment>
<evidence type="ECO:0000313" key="10">
    <source>
        <dbReference type="EMBL" id="MBG6092132.1"/>
    </source>
</evidence>
<keyword evidence="2" id="KW-1003">Cell membrane</keyword>
<feature type="transmembrane region" description="Helical" evidence="9">
    <location>
        <begin position="383"/>
        <end position="402"/>
    </location>
</feature>
<evidence type="ECO:0000256" key="4">
    <source>
        <dbReference type="ARBA" id="ARBA00022692"/>
    </source>
</evidence>
<evidence type="ECO:0000256" key="3">
    <source>
        <dbReference type="ARBA" id="ARBA00022679"/>
    </source>
</evidence>
<evidence type="ECO:0000256" key="7">
    <source>
        <dbReference type="ARBA" id="ARBA00024033"/>
    </source>
</evidence>
<feature type="transmembrane region" description="Helical" evidence="9">
    <location>
        <begin position="37"/>
        <end position="59"/>
    </location>
</feature>
<dbReference type="InterPro" id="IPR018584">
    <property type="entry name" value="GT87"/>
</dbReference>
<dbReference type="Pfam" id="PF09594">
    <property type="entry name" value="GT87"/>
    <property type="match status" value="1"/>
</dbReference>
<dbReference type="Proteomes" id="UP000614047">
    <property type="component" value="Unassembled WGS sequence"/>
</dbReference>
<gene>
    <name evidence="10" type="ORF">IW256_006245</name>
</gene>
<sequence length="465" mass="49570">MGAGNGVRERDGAAGEPGSPAARVARAARRWGTPPELMFLVAGIAVVAVTVTPILVWWLTNPPDQRMVDLEVYRDGGRAILRGAPLYEVLTQPPQLLPFTYPPFASLLAVPFTVISWKAAQWLWMALLYAALAVVVWYSFRDLIKRSGRWAPVVAGALIGATAWLMPVFDQARFGQVGVLLMALCLADCLPERTRWPRGVLVGLAVAIKLVPGVFLIYFWITGRRDAAANAVLTAGAATLGAFAVLPHDSADFWFGALLEGGDRTGAVNGTTNQAINGMIARIYLPDPLGSLVWVALVAVMAYFGFRLARRATLLGDDLAAGTGLAGGASGRAVDANSLRLAGIAIVGLLSVLLSPVGWIHHLVWIIPVLGALVGDGGDTPRFRIAALVWLWFLFPLPWWGAKLISLQHGLFTKIPGKIVQDAFGLAAVFLVVLLGHWLVARLATGKADRQDASRPPAGVGTLAP</sequence>
<evidence type="ECO:0000313" key="11">
    <source>
        <dbReference type="Proteomes" id="UP000614047"/>
    </source>
</evidence>